<dbReference type="GO" id="GO:0005524">
    <property type="term" value="F:ATP binding"/>
    <property type="evidence" value="ECO:0007669"/>
    <property type="project" value="UniProtKB-KW"/>
</dbReference>
<evidence type="ECO:0000256" key="15">
    <source>
        <dbReference type="ARBA" id="ARBA00023315"/>
    </source>
</evidence>
<evidence type="ECO:0000256" key="6">
    <source>
        <dbReference type="ARBA" id="ARBA00022605"/>
    </source>
</evidence>
<dbReference type="Proteomes" id="UP000319257">
    <property type="component" value="Unassembled WGS sequence"/>
</dbReference>
<dbReference type="SUPFAM" id="SSF48019">
    <property type="entry name" value="post-AAA+ oligomerization domain-like"/>
    <property type="match status" value="1"/>
</dbReference>
<dbReference type="InterPro" id="IPR027417">
    <property type="entry name" value="P-loop_NTPase"/>
</dbReference>
<evidence type="ECO:0000313" key="18">
    <source>
        <dbReference type="EMBL" id="TPX09673.1"/>
    </source>
</evidence>
<dbReference type="NCBIfam" id="NF003802">
    <property type="entry name" value="PRK05388.1"/>
    <property type="match status" value="1"/>
</dbReference>
<dbReference type="OrthoDB" id="4199794at2759"/>
<name>A0A507APH8_9PEZI</name>
<feature type="binding site" evidence="16">
    <location>
        <position position="222"/>
    </location>
    <ligand>
        <name>substrate</name>
    </ligand>
</feature>
<dbReference type="FunFam" id="3.10.20.340:FF:000002">
    <property type="entry name" value="Arginine biosynthesis bifunctional protein ArgJ, mitochondrial"/>
    <property type="match status" value="1"/>
</dbReference>
<comment type="similarity">
    <text evidence="3">Belongs to the activator 1 small subunits family.</text>
</comment>
<keyword evidence="7 16" id="KW-0808">Transferase</keyword>
<comment type="catalytic activity">
    <reaction evidence="16">
        <text>L-glutamate + acetyl-CoA = N-acetyl-L-glutamate + CoA + H(+)</text>
        <dbReference type="Rhea" id="RHEA:24292"/>
        <dbReference type="ChEBI" id="CHEBI:15378"/>
        <dbReference type="ChEBI" id="CHEBI:29985"/>
        <dbReference type="ChEBI" id="CHEBI:44337"/>
        <dbReference type="ChEBI" id="CHEBI:57287"/>
        <dbReference type="ChEBI" id="CHEBI:57288"/>
        <dbReference type="EC" id="2.3.1.1"/>
    </reaction>
</comment>
<dbReference type="CDD" id="cd00009">
    <property type="entry name" value="AAA"/>
    <property type="match status" value="1"/>
</dbReference>
<dbReference type="EC" id="2.3.1.35" evidence="16"/>
<comment type="caution">
    <text evidence="18">The sequence shown here is derived from an EMBL/GenBank/DDBJ whole genome shotgun (WGS) entry which is preliminary data.</text>
</comment>
<feature type="domain" description="AAA+ ATPase" evidence="17">
    <location>
        <begin position="550"/>
        <end position="685"/>
    </location>
</feature>
<dbReference type="InterPro" id="IPR016117">
    <property type="entry name" value="ArgJ-like_dom_sf"/>
</dbReference>
<dbReference type="Gene3D" id="1.20.272.10">
    <property type="match status" value="1"/>
</dbReference>
<keyword evidence="15 16" id="KW-0012">Acyltransferase</keyword>
<dbReference type="Gene3D" id="3.30.2330.10">
    <property type="entry name" value="arginine biosynthesis bifunctional protein suprefamily"/>
    <property type="match status" value="1"/>
</dbReference>
<evidence type="ECO:0000256" key="2">
    <source>
        <dbReference type="ARBA" id="ARBA00004305"/>
    </source>
</evidence>
<reference evidence="18 19" key="1">
    <citation type="submission" date="2019-06" db="EMBL/GenBank/DDBJ databases">
        <title>Draft genome sequence of the filamentous fungus Phialemoniopsis curvata isolated from diesel fuel.</title>
        <authorList>
            <person name="Varaljay V.A."/>
            <person name="Lyon W.J."/>
            <person name="Crouch A.L."/>
            <person name="Drake C.E."/>
            <person name="Hollomon J.M."/>
            <person name="Nadeau L.J."/>
            <person name="Nunn H.S."/>
            <person name="Stevenson B.S."/>
            <person name="Bojanowski C.L."/>
            <person name="Crookes-Goodson W.J."/>
        </authorList>
    </citation>
    <scope>NUCLEOTIDE SEQUENCE [LARGE SCALE GENOMIC DNA]</scope>
    <source>
        <strain evidence="18 19">D216</strain>
    </source>
</reference>
<keyword evidence="8" id="KW-0235">DNA replication</keyword>
<keyword evidence="12 16" id="KW-0496">Mitochondrion</keyword>
<keyword evidence="13" id="KW-0539">Nucleus</keyword>
<dbReference type="SMART" id="SM00382">
    <property type="entry name" value="AAA"/>
    <property type="match status" value="1"/>
</dbReference>
<evidence type="ECO:0000256" key="11">
    <source>
        <dbReference type="ARBA" id="ARBA00022840"/>
    </source>
</evidence>
<feature type="chain" id="PRO_5023476828" description="Arginine biosynthesis bifunctional protein ArgJ beta chain" evidence="16">
    <location>
        <begin position="233"/>
        <end position="842"/>
    </location>
</feature>
<keyword evidence="6 16" id="KW-0028">Amino-acid biosynthesis</keyword>
<feature type="binding site" evidence="16">
    <location>
        <position position="233"/>
    </location>
    <ligand>
        <name>substrate</name>
    </ligand>
</feature>
<feature type="binding site" evidence="16">
    <location>
        <position position="193"/>
    </location>
    <ligand>
        <name>substrate</name>
    </ligand>
</feature>
<evidence type="ECO:0000313" key="19">
    <source>
        <dbReference type="Proteomes" id="UP000319257"/>
    </source>
</evidence>
<dbReference type="GO" id="GO:0004042">
    <property type="term" value="F:L-glutamate N-acetyltransferase activity"/>
    <property type="evidence" value="ECO:0007669"/>
    <property type="project" value="UniProtKB-UniRule"/>
</dbReference>
<dbReference type="UniPathway" id="UPA00068">
    <property type="reaction ID" value="UER00106"/>
</dbReference>
<dbReference type="RefSeq" id="XP_030991384.1">
    <property type="nucleotide sequence ID" value="XM_031144079.1"/>
</dbReference>
<evidence type="ECO:0000256" key="10">
    <source>
        <dbReference type="ARBA" id="ARBA00022813"/>
    </source>
</evidence>
<comment type="function">
    <text evidence="16">Catalyzes two activities which are involved in the cyclic version of arginine biosynthesis: the synthesis of acetylglutamate from glutamate and acetyl-CoA, and of ornithine by transacetylation between acetylornithine and glutamate.</text>
</comment>
<dbReference type="InterPro" id="IPR003593">
    <property type="entry name" value="AAA+_ATPase"/>
</dbReference>
<dbReference type="Gene3D" id="1.10.8.60">
    <property type="match status" value="1"/>
</dbReference>
<dbReference type="InterPro" id="IPR002813">
    <property type="entry name" value="Arg_biosynth_ArgJ"/>
</dbReference>
<feature type="site" description="Involved in the stabilization of negative charge on the oxyanion by the formation of the oxyanion hole" evidence="16">
    <location>
        <position position="155"/>
    </location>
</feature>
<dbReference type="FunFam" id="1.10.8.60:FF:000012">
    <property type="entry name" value="Replication factor C subunit 4"/>
    <property type="match status" value="1"/>
</dbReference>
<keyword evidence="9" id="KW-0547">Nucleotide-binding</keyword>
<feature type="binding site" evidence="16">
    <location>
        <position position="319"/>
    </location>
    <ligand>
        <name>substrate</name>
    </ligand>
</feature>
<dbReference type="GO" id="GO:0005634">
    <property type="term" value="C:nucleus"/>
    <property type="evidence" value="ECO:0007669"/>
    <property type="project" value="UniProtKB-SubCell"/>
</dbReference>
<dbReference type="AlphaFoldDB" id="A0A507APH8"/>
<comment type="catalytic activity">
    <reaction evidence="16">
        <text>N(2)-acetyl-L-ornithine + L-glutamate = N-acetyl-L-glutamate + L-ornithine</text>
        <dbReference type="Rhea" id="RHEA:15349"/>
        <dbReference type="ChEBI" id="CHEBI:29985"/>
        <dbReference type="ChEBI" id="CHEBI:44337"/>
        <dbReference type="ChEBI" id="CHEBI:46911"/>
        <dbReference type="ChEBI" id="CHEBI:57805"/>
        <dbReference type="EC" id="2.3.1.35"/>
    </reaction>
</comment>
<dbReference type="Pfam" id="PF08542">
    <property type="entry name" value="Rep_fac_C"/>
    <property type="match status" value="1"/>
</dbReference>
<dbReference type="Gene3D" id="3.10.20.340">
    <property type="entry name" value="ArgJ beta chain, C-terminal domain"/>
    <property type="match status" value="1"/>
</dbReference>
<dbReference type="NCBIfam" id="NF001679">
    <property type="entry name" value="PRK00440.1"/>
    <property type="match status" value="1"/>
</dbReference>
<dbReference type="HAMAP" id="MF_01106">
    <property type="entry name" value="ArgJ"/>
    <property type="match status" value="1"/>
</dbReference>
<evidence type="ECO:0000256" key="7">
    <source>
        <dbReference type="ARBA" id="ARBA00022679"/>
    </source>
</evidence>
<proteinExistence type="inferred from homology"/>
<dbReference type="CDD" id="cd02152">
    <property type="entry name" value="OAT"/>
    <property type="match status" value="1"/>
</dbReference>
<dbReference type="GO" id="GO:0006592">
    <property type="term" value="P:ornithine biosynthetic process"/>
    <property type="evidence" value="ECO:0007669"/>
    <property type="project" value="TreeGrafter"/>
</dbReference>
<dbReference type="STRING" id="1093900.A0A507APH8"/>
<dbReference type="GO" id="GO:0006526">
    <property type="term" value="P:L-arginine biosynthetic process"/>
    <property type="evidence" value="ECO:0007669"/>
    <property type="project" value="UniProtKB-UniRule"/>
</dbReference>
<comment type="pathway">
    <text evidence="16">Amino-acid biosynthesis; L-arginine biosynthesis; L-ornithine and N-acetyl-L-glutamate from L-glutamate and N(2)-acetyl-L-ornithine (cyclic): step 1/1.</text>
</comment>
<comment type="PTM">
    <text evidence="16">The alpha and beta chains are autoproteolytically processed from a single precursor protein within the mitochondrion.</text>
</comment>
<dbReference type="GO" id="GO:0005759">
    <property type="term" value="C:mitochondrial matrix"/>
    <property type="evidence" value="ECO:0007669"/>
    <property type="project" value="UniProtKB-SubCell"/>
</dbReference>
<keyword evidence="5 16" id="KW-0055">Arginine biosynthesis</keyword>
<evidence type="ECO:0000256" key="8">
    <source>
        <dbReference type="ARBA" id="ARBA00022705"/>
    </source>
</evidence>
<evidence type="ECO:0000256" key="9">
    <source>
        <dbReference type="ARBA" id="ARBA00022741"/>
    </source>
</evidence>
<dbReference type="SUPFAM" id="SSF52540">
    <property type="entry name" value="P-loop containing nucleoside triphosphate hydrolases"/>
    <property type="match status" value="1"/>
</dbReference>
<dbReference type="InterPro" id="IPR047854">
    <property type="entry name" value="RFC_lid"/>
</dbReference>
<evidence type="ECO:0000256" key="14">
    <source>
        <dbReference type="ARBA" id="ARBA00023268"/>
    </source>
</evidence>
<dbReference type="GO" id="GO:0004358">
    <property type="term" value="F:L-glutamate N-acetyltransferase activity, acting on acetyl-L-ornithine as donor"/>
    <property type="evidence" value="ECO:0007669"/>
    <property type="project" value="UniProtKB-UniRule"/>
</dbReference>
<evidence type="ECO:0000256" key="13">
    <source>
        <dbReference type="ARBA" id="ARBA00023242"/>
    </source>
</evidence>
<accession>A0A507APH8</accession>
<keyword evidence="19" id="KW-1185">Reference proteome</keyword>
<evidence type="ECO:0000256" key="16">
    <source>
        <dbReference type="HAMAP-Rule" id="MF_03124"/>
    </source>
</evidence>
<dbReference type="GO" id="GO:0006271">
    <property type="term" value="P:DNA strand elongation involved in DNA replication"/>
    <property type="evidence" value="ECO:0007669"/>
    <property type="project" value="UniProtKB-ARBA"/>
</dbReference>
<dbReference type="InterPro" id="IPR003959">
    <property type="entry name" value="ATPase_AAA_core"/>
</dbReference>
<feature type="site" description="Cleavage; by autolysis" evidence="16">
    <location>
        <begin position="232"/>
        <end position="233"/>
    </location>
</feature>
<feature type="site" description="Involved in the stabilization of negative charge on the oxyanion by the formation of the oxyanion hole" evidence="16">
    <location>
        <position position="154"/>
    </location>
</feature>
<protein>
    <recommendedName>
        <fullName evidence="16">Arginine biosynthesis bifunctional protein ArgJ, mitochondrial</fullName>
    </recommendedName>
    <domain>
        <recommendedName>
            <fullName evidence="16">Glutamate N-acetyltransferase</fullName>
            <shortName evidence="16">GAT</shortName>
            <ecNumber evidence="16">2.3.1.35</ecNumber>
        </recommendedName>
        <alternativeName>
            <fullName evidence="16">Ornithine acetyltransferase</fullName>
            <shortName evidence="16">OATase</shortName>
        </alternativeName>
        <alternativeName>
            <fullName evidence="16">Ornithine transacetylase</fullName>
        </alternativeName>
    </domain>
    <domain>
        <recommendedName>
            <fullName evidence="16">Amino-acid acetyltransferase</fullName>
            <ecNumber evidence="16">2.3.1.1</ecNumber>
        </recommendedName>
        <alternativeName>
            <fullName evidence="16">N-acetylglutamate synthase</fullName>
            <shortName evidence="16">AGS</shortName>
        </alternativeName>
    </domain>
    <component>
        <recommendedName>
            <fullName evidence="16">Arginine biosynthesis bifunctional protein ArgJ alpha chain</fullName>
        </recommendedName>
    </component>
    <component>
        <recommendedName>
            <fullName evidence="16">Arginine biosynthesis bifunctional protein ArgJ beta chain</fullName>
        </recommendedName>
    </component>
</protein>
<dbReference type="Gene3D" id="3.40.50.300">
    <property type="entry name" value="P-loop containing nucleotide triphosphate hydrolases"/>
    <property type="match status" value="1"/>
</dbReference>
<evidence type="ECO:0000256" key="3">
    <source>
        <dbReference type="ARBA" id="ARBA00005378"/>
    </source>
</evidence>
<dbReference type="Pfam" id="PF01960">
    <property type="entry name" value="ArgJ"/>
    <property type="match status" value="1"/>
</dbReference>
<comment type="similarity">
    <text evidence="4 16">Belongs to the ArgJ family.</text>
</comment>
<evidence type="ECO:0000259" key="17">
    <source>
        <dbReference type="SMART" id="SM00382"/>
    </source>
</evidence>
<dbReference type="FunFam" id="3.60.70.12:FF:000001">
    <property type="entry name" value="Arginine biosynthesis bifunctional protein ArgJ, chloroplastic"/>
    <property type="match status" value="1"/>
</dbReference>
<comment type="pathway">
    <text evidence="16">Amino-acid biosynthesis; L-arginine biosynthesis; N(2)-acetyl-L-ornithine from L-glutamate: step 1/4.</text>
</comment>
<dbReference type="PANTHER" id="PTHR23100">
    <property type="entry name" value="ARGININE BIOSYNTHESIS BIFUNCTIONAL PROTEIN ARGJ"/>
    <property type="match status" value="1"/>
</dbReference>
<sequence>MASKRPSGRFWNQLKQSRAQLTRSYSAPVSGSIPAAKKKYVPTTGTYPQGFRASGTVVGVKPGNTTKPDLAFITSDTPCAAAAVFTKNKFQAAPVVFSRDLLKKRKNQGVQSVIINSGCANAVTGKGGLEDAEKMAKGADSCVGSEEATLVMSTGVIGQRLPIKKIVDNIPVAHRALGSSHDHWMACAKAICTTDTFPKLISRSFNLPSSPSIEYRIAGMTKGAGMIHPNMATLLGVIATDAPISSDVLPALLKQAVDRSFNSITIDGDTSTNDTVALFANGAAGGKEIAPGSQDYEKFQSILTEFAEDLAKLVVRDGEGATKFVTIRVTESATEEGARKIASTIARSPLVKTALYGKDANWGRILCATGYSLITEPGVPSADVPEVAPEKTNVSFVPTDGSAELKLLVNGEPELVDEARAAEILELEDLEILVRLGTGDKEATYWTCDFSHEYVASPSQIPLHFSHQPGATTGFPIVTRQQSGTMPAAKAEEKGESSTAAVKGALSAATNGSPNYELPWVEKYRPVFLDDVVGNTETIERLKIIAKDGNMPHVIISGMPGIGKTTSVLCLARQLLGDSYKEAVLELNASDERGIDVVRNRIKGFAQKKVTLPPGRHKLVILDEADSMTSGAQQALRRTMEIYSNTTRFAFACNQSNKIIEPLQSRCAILRYARLTDAQVVKRLLQIIEAEKVEYSDDGLAALVFSAEGDMRQAINNLQSTYAGFGFVSGDNVFKVVDSPHPIKVQAMLKACYEGNVDSALDTLRELWNLGYSSHDIISTMFKVTKTIPTLSENAKLEFIKEIGFTHMKILEGVQTLLQLSGCVVRLCKLNMDPKKFEVSKK</sequence>
<evidence type="ECO:0000256" key="5">
    <source>
        <dbReference type="ARBA" id="ARBA00022571"/>
    </source>
</evidence>
<dbReference type="InterPro" id="IPR042195">
    <property type="entry name" value="ArgJ_beta_C"/>
</dbReference>
<dbReference type="GO" id="GO:0003677">
    <property type="term" value="F:DNA binding"/>
    <property type="evidence" value="ECO:0007669"/>
    <property type="project" value="InterPro"/>
</dbReference>
<dbReference type="GO" id="GO:0016887">
    <property type="term" value="F:ATP hydrolysis activity"/>
    <property type="evidence" value="ECO:0007669"/>
    <property type="project" value="InterPro"/>
</dbReference>
<keyword evidence="11" id="KW-0067">ATP-binding</keyword>
<comment type="subcellular location">
    <subcellularLocation>
        <location evidence="2 16">Mitochondrion matrix</location>
    </subcellularLocation>
    <subcellularLocation>
        <location evidence="1">Nucleus</location>
    </subcellularLocation>
</comment>
<evidence type="ECO:0000256" key="4">
    <source>
        <dbReference type="ARBA" id="ARBA00006774"/>
    </source>
</evidence>
<dbReference type="InterPro" id="IPR008921">
    <property type="entry name" value="DNA_pol3_clamp-load_cplx_C"/>
</dbReference>
<feature type="active site" description="Nucleophile" evidence="16">
    <location>
        <position position="233"/>
    </location>
</feature>
<comment type="caution">
    <text evidence="16">Lacks conserved residue(s) required for the propagation of feature annotation.</text>
</comment>
<evidence type="ECO:0000256" key="12">
    <source>
        <dbReference type="ARBA" id="ARBA00023128"/>
    </source>
</evidence>
<dbReference type="FunFam" id="3.40.50.300:FF:000107">
    <property type="entry name" value="Replication factor C subunit 4"/>
    <property type="match status" value="1"/>
</dbReference>
<dbReference type="NCBIfam" id="TIGR00120">
    <property type="entry name" value="ArgJ"/>
    <property type="match status" value="1"/>
</dbReference>
<dbReference type="InParanoid" id="A0A507APH8"/>
<dbReference type="Pfam" id="PF00004">
    <property type="entry name" value="AAA"/>
    <property type="match status" value="1"/>
</dbReference>
<gene>
    <name evidence="18" type="ORF">E0L32_009146</name>
</gene>
<dbReference type="Gene3D" id="3.60.70.12">
    <property type="entry name" value="L-amino peptidase D-ALA esterase/amidase"/>
    <property type="match status" value="1"/>
</dbReference>
<keyword evidence="10 16" id="KW-0068">Autocatalytic cleavage</keyword>
<dbReference type="FunFam" id="3.30.2330.10:FF:000001">
    <property type="entry name" value="Arginine biosynthesis bifunctional protein ArgJ, mitochondrial"/>
    <property type="match status" value="1"/>
</dbReference>
<dbReference type="SUPFAM" id="SSF56266">
    <property type="entry name" value="DmpA/ArgJ-like"/>
    <property type="match status" value="1"/>
</dbReference>
<comment type="subunit">
    <text evidence="16">Heterodimer of an alpha and a beta chain.</text>
</comment>
<evidence type="ECO:0000256" key="1">
    <source>
        <dbReference type="ARBA" id="ARBA00004123"/>
    </source>
</evidence>
<dbReference type="EMBL" id="SKBQ01000064">
    <property type="protein sequence ID" value="TPX09673.1"/>
    <property type="molecule type" value="Genomic_DNA"/>
</dbReference>
<dbReference type="FunFam" id="1.20.272.10:FF:000007">
    <property type="entry name" value="Replication factor C subunit 4"/>
    <property type="match status" value="1"/>
</dbReference>
<keyword evidence="14 16" id="KW-0511">Multifunctional enzyme</keyword>
<dbReference type="InterPro" id="IPR013748">
    <property type="entry name" value="Rep_factorC_C"/>
</dbReference>
<dbReference type="CDD" id="cd18140">
    <property type="entry name" value="HLD_clamp_RFC"/>
    <property type="match status" value="1"/>
</dbReference>
<organism evidence="18 19">
    <name type="scientific">Thyridium curvatum</name>
    <dbReference type="NCBI Taxonomy" id="1093900"/>
    <lineage>
        <taxon>Eukaryota</taxon>
        <taxon>Fungi</taxon>
        <taxon>Dikarya</taxon>
        <taxon>Ascomycota</taxon>
        <taxon>Pezizomycotina</taxon>
        <taxon>Sordariomycetes</taxon>
        <taxon>Sordariomycetidae</taxon>
        <taxon>Thyridiales</taxon>
        <taxon>Thyridiaceae</taxon>
        <taxon>Thyridium</taxon>
    </lineage>
</organism>
<feature type="chain" id="PRO_5023476826" description="Arginine biosynthesis bifunctional protein ArgJ alpha chain" evidence="16">
    <location>
        <begin position="1"/>
        <end position="232"/>
    </location>
</feature>
<dbReference type="GeneID" id="41976593"/>
<dbReference type="PANTHER" id="PTHR23100:SF0">
    <property type="entry name" value="ARGININE BIOSYNTHESIS BIFUNCTIONAL PROTEIN ARGJ, MITOCHONDRIAL"/>
    <property type="match status" value="1"/>
</dbReference>
<dbReference type="EC" id="2.3.1.1" evidence="16"/>